<comment type="caution">
    <text evidence="1">The sequence shown here is derived from an EMBL/GenBank/DDBJ whole genome shotgun (WGS) entry which is preliminary data.</text>
</comment>
<protein>
    <submittedName>
        <fullName evidence="1">Uncharacterized protein</fullName>
    </submittedName>
</protein>
<proteinExistence type="predicted"/>
<dbReference type="AlphaFoldDB" id="A0A8X6MBW9"/>
<sequence>IATGVGRDPLNVVCGIETLLVQDGCMERCAESQLRHHYHPAKLTC</sequence>
<dbReference type="EMBL" id="BMAW01043570">
    <property type="protein sequence ID" value="GFS40100.1"/>
    <property type="molecule type" value="Genomic_DNA"/>
</dbReference>
<name>A0A8X6MBW9_NEPPI</name>
<dbReference type="Proteomes" id="UP000887013">
    <property type="component" value="Unassembled WGS sequence"/>
</dbReference>
<gene>
    <name evidence="1" type="ORF">NPIL_210021</name>
</gene>
<keyword evidence="2" id="KW-1185">Reference proteome</keyword>
<reference evidence="1" key="1">
    <citation type="submission" date="2020-08" db="EMBL/GenBank/DDBJ databases">
        <title>Multicomponent nature underlies the extraordinary mechanical properties of spider dragline silk.</title>
        <authorList>
            <person name="Kono N."/>
            <person name="Nakamura H."/>
            <person name="Mori M."/>
            <person name="Yoshida Y."/>
            <person name="Ohtoshi R."/>
            <person name="Malay A.D."/>
            <person name="Moran D.A.P."/>
            <person name="Tomita M."/>
            <person name="Numata K."/>
            <person name="Arakawa K."/>
        </authorList>
    </citation>
    <scope>NUCLEOTIDE SEQUENCE</scope>
</reference>
<evidence type="ECO:0000313" key="1">
    <source>
        <dbReference type="EMBL" id="GFS40100.1"/>
    </source>
</evidence>
<evidence type="ECO:0000313" key="2">
    <source>
        <dbReference type="Proteomes" id="UP000887013"/>
    </source>
</evidence>
<organism evidence="1 2">
    <name type="scientific">Nephila pilipes</name>
    <name type="common">Giant wood spider</name>
    <name type="synonym">Nephila maculata</name>
    <dbReference type="NCBI Taxonomy" id="299642"/>
    <lineage>
        <taxon>Eukaryota</taxon>
        <taxon>Metazoa</taxon>
        <taxon>Ecdysozoa</taxon>
        <taxon>Arthropoda</taxon>
        <taxon>Chelicerata</taxon>
        <taxon>Arachnida</taxon>
        <taxon>Araneae</taxon>
        <taxon>Araneomorphae</taxon>
        <taxon>Entelegynae</taxon>
        <taxon>Araneoidea</taxon>
        <taxon>Nephilidae</taxon>
        <taxon>Nephila</taxon>
    </lineage>
</organism>
<accession>A0A8X6MBW9</accession>
<feature type="non-terminal residue" evidence="1">
    <location>
        <position position="1"/>
    </location>
</feature>